<dbReference type="CDD" id="cd00009">
    <property type="entry name" value="AAA"/>
    <property type="match status" value="1"/>
</dbReference>
<reference evidence="5" key="1">
    <citation type="journal article" date="2005" name="Mol. Microbiol.">
        <title>A new mechanism for chloramphenicol, florfenicol and clindamycin resistance: methylation of 23S ribosomal RNA at A2503.</title>
        <authorList>
            <person name="Kehrenberg C."/>
            <person name="Schwarz S."/>
            <person name="Jacobsen L."/>
            <person name="Hansen L.H."/>
            <person name="Birte B."/>
        </authorList>
    </citation>
    <scope>NUCLEOTIDE SEQUENCE</scope>
    <source>
        <strain evidence="5">405/2002</strain>
        <plasmid evidence="5">pSCFS3</plasmid>
    </source>
</reference>
<dbReference type="Gene3D" id="3.40.50.300">
    <property type="entry name" value="P-loop containing nucleotide triphosphate hydrolases"/>
    <property type="match status" value="1"/>
</dbReference>
<dbReference type="NCBIfam" id="NF038214">
    <property type="entry name" value="IS21_help_AAA"/>
    <property type="match status" value="1"/>
</dbReference>
<evidence type="ECO:0000256" key="2">
    <source>
        <dbReference type="ARBA" id="ARBA00022741"/>
    </source>
</evidence>
<dbReference type="GO" id="GO:0005524">
    <property type="term" value="F:ATP binding"/>
    <property type="evidence" value="ECO:0007669"/>
    <property type="project" value="UniProtKB-KW"/>
</dbReference>
<dbReference type="PANTHER" id="PTHR30050">
    <property type="entry name" value="CHROMOSOMAL REPLICATION INITIATOR PROTEIN DNAA"/>
    <property type="match status" value="1"/>
</dbReference>
<dbReference type="SUPFAM" id="SSF52540">
    <property type="entry name" value="P-loop containing nucleoside triphosphate hydrolases"/>
    <property type="match status" value="1"/>
</dbReference>
<dbReference type="Pfam" id="PF01695">
    <property type="entry name" value="IstB_IS21"/>
    <property type="match status" value="1"/>
</dbReference>
<dbReference type="PIRSF" id="PIRSF003073">
    <property type="entry name" value="DNAC_TnpB_IstB"/>
    <property type="match status" value="1"/>
</dbReference>
<dbReference type="InterPro" id="IPR027417">
    <property type="entry name" value="P-loop_NTPase"/>
</dbReference>
<dbReference type="InterPro" id="IPR003593">
    <property type="entry name" value="AAA+_ATPase"/>
</dbReference>
<keyword evidence="5" id="KW-0808">Transferase</keyword>
<dbReference type="AlphaFoldDB" id="J3JS38"/>
<name>J3JS38_STAAU</name>
<dbReference type="InterPro" id="IPR028350">
    <property type="entry name" value="DNAC/IstB-like"/>
</dbReference>
<keyword evidence="2" id="KW-0547">Nucleotide-binding</keyword>
<dbReference type="PANTHER" id="PTHR30050:SF4">
    <property type="entry name" value="ATP-BINDING PROTEIN RV3427C IN INSERTION SEQUENCE-RELATED"/>
    <property type="match status" value="1"/>
</dbReference>
<dbReference type="GO" id="GO:0008168">
    <property type="term" value="F:methyltransferase activity"/>
    <property type="evidence" value="ECO:0007669"/>
    <property type="project" value="UniProtKB-KW"/>
</dbReference>
<accession>J3JS38</accession>
<evidence type="ECO:0000256" key="3">
    <source>
        <dbReference type="ARBA" id="ARBA00022840"/>
    </source>
</evidence>
<keyword evidence="5" id="KW-0614">Plasmid</keyword>
<dbReference type="GO" id="GO:0032259">
    <property type="term" value="P:methylation"/>
    <property type="evidence" value="ECO:0007669"/>
    <property type="project" value="UniProtKB-KW"/>
</dbReference>
<proteinExistence type="inferred from homology"/>
<dbReference type="GO" id="GO:0006260">
    <property type="term" value="P:DNA replication"/>
    <property type="evidence" value="ECO:0007669"/>
    <property type="project" value="TreeGrafter"/>
</dbReference>
<dbReference type="SMART" id="SM00382">
    <property type="entry name" value="AAA"/>
    <property type="match status" value="1"/>
</dbReference>
<feature type="domain" description="AAA+ ATPase" evidence="4">
    <location>
        <begin position="134"/>
        <end position="265"/>
    </location>
</feature>
<keyword evidence="3" id="KW-0067">ATP-binding</keyword>
<geneLocation type="plasmid" evidence="5">
    <name>pSCFS3</name>
</geneLocation>
<organism evidence="5">
    <name type="scientific">Staphylococcus aureus</name>
    <dbReference type="NCBI Taxonomy" id="1280"/>
    <lineage>
        <taxon>Bacteria</taxon>
        <taxon>Bacillati</taxon>
        <taxon>Bacillota</taxon>
        <taxon>Bacilli</taxon>
        <taxon>Bacillales</taxon>
        <taxon>Staphylococcaceae</taxon>
        <taxon>Staphylococcus</taxon>
    </lineage>
</organism>
<evidence type="ECO:0000313" key="5">
    <source>
        <dbReference type="EMBL" id="CAI56204.1"/>
    </source>
</evidence>
<sequence length="287" mass="33276">IWYLRYRCIQTRRSNRRFKTLRPFQRCSIKSMKECLNMDKKQSVIDLCKELRLPGIRELVEEDVAFQETTPAIDLLHTVLTKEKNDRWIRSKSTRIRRANFPEKKLLEEIDTRALPTDAQQKLPNLQTLDFIKAGQNVILTGSPGTGKSHLAIGLGVEACLAGYKVYFASVSSLINQLKESRSERTLRSFELRFEKYDLVIIDELRYISFDKEGAELLFTHLSLRAGRSSTIITSNLSFAKWEEVFHDPILTAALTDRLTHKSHVVNMIGPSYRMRETQKWLENSHS</sequence>
<gene>
    <name evidence="5" type="primary">tnp</name>
</gene>
<dbReference type="EMBL" id="AJ879565">
    <property type="protein sequence ID" value="CAI56204.1"/>
    <property type="molecule type" value="Genomic_DNA"/>
</dbReference>
<feature type="non-terminal residue" evidence="5">
    <location>
        <position position="1"/>
    </location>
</feature>
<evidence type="ECO:0000256" key="1">
    <source>
        <dbReference type="ARBA" id="ARBA00008059"/>
    </source>
</evidence>
<dbReference type="InterPro" id="IPR002611">
    <property type="entry name" value="IstB_ATP-bd"/>
</dbReference>
<protein>
    <submittedName>
        <fullName evidence="5">Transposase</fullName>
    </submittedName>
</protein>
<comment type="similarity">
    <text evidence="1">Belongs to the IS21/IS1162 putative ATP-binding protein family.</text>
</comment>
<keyword evidence="5" id="KW-0489">Methyltransferase</keyword>
<dbReference type="InterPro" id="IPR047661">
    <property type="entry name" value="IstB"/>
</dbReference>
<evidence type="ECO:0000259" key="4">
    <source>
        <dbReference type="SMART" id="SM00382"/>
    </source>
</evidence>